<evidence type="ECO:0000259" key="7">
    <source>
        <dbReference type="Pfam" id="PF00884"/>
    </source>
</evidence>
<keyword evidence="2" id="KW-1003">Cell membrane</keyword>
<keyword evidence="4 6" id="KW-1133">Transmembrane helix</keyword>
<gene>
    <name evidence="8" type="ORF">JF625_21895</name>
</gene>
<dbReference type="PANTHER" id="PTHR47371:SF3">
    <property type="entry name" value="PHOSPHOGLYCEROL TRANSFERASE I"/>
    <property type="match status" value="1"/>
</dbReference>
<proteinExistence type="predicted"/>
<dbReference type="InterPro" id="IPR050448">
    <property type="entry name" value="OpgB/LTA_synthase_biosynth"/>
</dbReference>
<feature type="transmembrane region" description="Helical" evidence="6">
    <location>
        <begin position="145"/>
        <end position="163"/>
    </location>
</feature>
<comment type="subcellular location">
    <subcellularLocation>
        <location evidence="1">Cell membrane</location>
        <topology evidence="1">Multi-pass membrane protein</topology>
    </subcellularLocation>
</comment>
<protein>
    <submittedName>
        <fullName evidence="8">LTA synthase family protein</fullName>
    </submittedName>
</protein>
<feature type="transmembrane region" description="Helical" evidence="6">
    <location>
        <begin position="36"/>
        <end position="53"/>
    </location>
</feature>
<dbReference type="InterPro" id="IPR000917">
    <property type="entry name" value="Sulfatase_N"/>
</dbReference>
<evidence type="ECO:0000256" key="5">
    <source>
        <dbReference type="ARBA" id="ARBA00023136"/>
    </source>
</evidence>
<dbReference type="EMBL" id="JAEKLZ010000304">
    <property type="protein sequence ID" value="MBW8727786.1"/>
    <property type="molecule type" value="Genomic_DNA"/>
</dbReference>
<feature type="transmembrane region" description="Helical" evidence="6">
    <location>
        <begin position="59"/>
        <end position="76"/>
    </location>
</feature>
<dbReference type="SUPFAM" id="SSF53649">
    <property type="entry name" value="Alkaline phosphatase-like"/>
    <property type="match status" value="1"/>
</dbReference>
<feature type="transmembrane region" description="Helical" evidence="6">
    <location>
        <begin position="114"/>
        <end position="133"/>
    </location>
</feature>
<keyword evidence="5 6" id="KW-0472">Membrane</keyword>
<evidence type="ECO:0000313" key="9">
    <source>
        <dbReference type="Proteomes" id="UP000700706"/>
    </source>
</evidence>
<evidence type="ECO:0000256" key="6">
    <source>
        <dbReference type="SAM" id="Phobius"/>
    </source>
</evidence>
<dbReference type="Proteomes" id="UP000700706">
    <property type="component" value="Unassembled WGS sequence"/>
</dbReference>
<reference evidence="8" key="1">
    <citation type="submission" date="2020-06" db="EMBL/GenBank/DDBJ databases">
        <title>Stable isotope informed genome-resolved metagenomics uncovers potential trophic interactions in rhizosphere soil.</title>
        <authorList>
            <person name="Starr E.P."/>
            <person name="Shi S."/>
            <person name="Blazewicz S.J."/>
            <person name="Koch B.J."/>
            <person name="Probst A.J."/>
            <person name="Hungate B.A."/>
            <person name="Pett-Ridge J."/>
            <person name="Firestone M.K."/>
            <person name="Banfield J.F."/>
        </authorList>
    </citation>
    <scope>NUCLEOTIDE SEQUENCE</scope>
    <source>
        <strain evidence="8">YM_69_17</strain>
    </source>
</reference>
<evidence type="ECO:0000256" key="2">
    <source>
        <dbReference type="ARBA" id="ARBA00022475"/>
    </source>
</evidence>
<dbReference type="GO" id="GO:0005886">
    <property type="term" value="C:plasma membrane"/>
    <property type="evidence" value="ECO:0007669"/>
    <property type="project" value="UniProtKB-SubCell"/>
</dbReference>
<dbReference type="CDD" id="cd16015">
    <property type="entry name" value="LTA_synthase"/>
    <property type="match status" value="1"/>
</dbReference>
<evidence type="ECO:0000256" key="4">
    <source>
        <dbReference type="ARBA" id="ARBA00022989"/>
    </source>
</evidence>
<sequence length="503" mass="54723">MPVVPELIGLAGGAVAWEAVDALALPRRGMLGGSRAAILGRAVVFLLLLGAWLGLFGRFWFALAASLITLAILVAISNAKHRSLYEPLVFSDFAFIPPMLRHPSLFYIERREGLALIGVTGLLLAVIAAWVGLESRSIPVPAQLALLAAEAVLVGLAAFALPWPKGLTFADPADPRGTIRRFGLALSLPTAWLRWCGEGRRPLPGLPPPASGADADAVIVVQSESFMDLRRIGIPTALPEFDRLRPRALVQGLLEVSCFGAYTLRPEVSVITGLGAKDQSFDGLHPYLRPQRFAPASLAAALRGQGWRTVFLHPYDETFFRRREAIPALGFERFIGQRDLPDAERSGYYISDAAVAGVIEDELQRARADGVRLFLVCVTMEAHDPFRPGRVPGKDAPLEQYLHHIGHADAMLARLAAHFDAAAERVLLAFYGDHAPVLAEVDPERERRTDFMILDCGRAALQPASTAAVQWRPEQINRFIRSWLADGTIDAGPRGTGNRTDPS</sequence>
<feature type="domain" description="Sulfatase N-terminal" evidence="7">
    <location>
        <begin position="218"/>
        <end position="457"/>
    </location>
</feature>
<organism evidence="8 9">
    <name type="scientific">Inquilinus limosus</name>
    <dbReference type="NCBI Taxonomy" id="171674"/>
    <lineage>
        <taxon>Bacteria</taxon>
        <taxon>Pseudomonadati</taxon>
        <taxon>Pseudomonadota</taxon>
        <taxon>Alphaproteobacteria</taxon>
        <taxon>Rhodospirillales</taxon>
        <taxon>Rhodospirillaceae</taxon>
        <taxon>Inquilinus</taxon>
    </lineage>
</organism>
<accession>A0A952FT32</accession>
<evidence type="ECO:0000256" key="3">
    <source>
        <dbReference type="ARBA" id="ARBA00022692"/>
    </source>
</evidence>
<dbReference type="AlphaFoldDB" id="A0A952FT32"/>
<name>A0A952FT32_9PROT</name>
<dbReference type="PANTHER" id="PTHR47371">
    <property type="entry name" value="LIPOTEICHOIC ACID SYNTHASE"/>
    <property type="match status" value="1"/>
</dbReference>
<dbReference type="Gene3D" id="3.40.720.10">
    <property type="entry name" value="Alkaline Phosphatase, subunit A"/>
    <property type="match status" value="1"/>
</dbReference>
<dbReference type="Pfam" id="PF00884">
    <property type="entry name" value="Sulfatase"/>
    <property type="match status" value="1"/>
</dbReference>
<comment type="caution">
    <text evidence="8">The sequence shown here is derived from an EMBL/GenBank/DDBJ whole genome shotgun (WGS) entry which is preliminary data.</text>
</comment>
<keyword evidence="3 6" id="KW-0812">Transmembrane</keyword>
<evidence type="ECO:0000313" key="8">
    <source>
        <dbReference type="EMBL" id="MBW8727786.1"/>
    </source>
</evidence>
<dbReference type="InterPro" id="IPR017850">
    <property type="entry name" value="Alkaline_phosphatase_core_sf"/>
</dbReference>
<evidence type="ECO:0000256" key="1">
    <source>
        <dbReference type="ARBA" id="ARBA00004651"/>
    </source>
</evidence>